<sequence length="378" mass="44054">MKVLHLPTTVGGNPQGISKHLRILGVDSQTWALRQNYLGYPVDKVIWKDSDNFFQREWKRLKALAYVFQDWDAIHFNFGTTLFIQEPYIPTSSLARNLFRKFYAGYLDLMQGIELRVLKWRKIPLFVQYQGDDARQGDFCLRNFKITAATQVGSEYYNERTDSQKRIQIERMARFCFKVYGLNPDLLYVLPLGAEFLPYSHISFEEWKPHYTQLQNRPLRIGHAPSNRKGKGTDFVIAALEELKSEGYQFEFVLIEGVSNAEAKLIYQDIDVLVDQLFFGWYGGLAVEAMALGKPVLVYLREEDLYYIPNKMKEELPFINVHSESIKAGLKSVLELPRQDLFELAKKSRDFVLKWHDPIAIANRLVEDYKLGKLEKEK</sequence>
<reference evidence="2" key="1">
    <citation type="submission" date="2016-10" db="EMBL/GenBank/DDBJ databases">
        <authorList>
            <person name="Varghese N."/>
            <person name="Submissions S."/>
        </authorList>
    </citation>
    <scope>NUCLEOTIDE SEQUENCE [LARGE SCALE GENOMIC DNA]</scope>
    <source>
        <strain evidence="2">DSM 22703</strain>
    </source>
</reference>
<organism evidence="1 2">
    <name type="scientific">Algoriphagus alkaliphilus</name>
    <dbReference type="NCBI Taxonomy" id="279824"/>
    <lineage>
        <taxon>Bacteria</taxon>
        <taxon>Pseudomonadati</taxon>
        <taxon>Bacteroidota</taxon>
        <taxon>Cytophagia</taxon>
        <taxon>Cytophagales</taxon>
        <taxon>Cyclobacteriaceae</taxon>
        <taxon>Algoriphagus</taxon>
    </lineage>
</organism>
<dbReference type="AlphaFoldDB" id="A0A1G5Y662"/>
<evidence type="ECO:0000313" key="2">
    <source>
        <dbReference type="Proteomes" id="UP000198756"/>
    </source>
</evidence>
<protein>
    <submittedName>
        <fullName evidence="1">Glycosyltransferase involved in cell wall bisynthesis</fullName>
    </submittedName>
</protein>
<proteinExistence type="predicted"/>
<accession>A0A1G5Y662</accession>
<dbReference type="OrthoDB" id="9806653at2"/>
<gene>
    <name evidence="1" type="ORF">SAMN03080617_02289</name>
</gene>
<dbReference type="Proteomes" id="UP000198756">
    <property type="component" value="Unassembled WGS sequence"/>
</dbReference>
<evidence type="ECO:0000313" key="1">
    <source>
        <dbReference type="EMBL" id="SDA78191.1"/>
    </source>
</evidence>
<name>A0A1G5Y662_9BACT</name>
<dbReference type="GO" id="GO:0016740">
    <property type="term" value="F:transferase activity"/>
    <property type="evidence" value="ECO:0007669"/>
    <property type="project" value="UniProtKB-KW"/>
</dbReference>
<dbReference type="EMBL" id="FMXE01000014">
    <property type="protein sequence ID" value="SDA78191.1"/>
    <property type="molecule type" value="Genomic_DNA"/>
</dbReference>
<dbReference type="STRING" id="279824.SAMN03080617_02289"/>
<dbReference type="RefSeq" id="WP_092730073.1">
    <property type="nucleotide sequence ID" value="NZ_FMXE01000014.1"/>
</dbReference>
<dbReference type="SUPFAM" id="SSF53756">
    <property type="entry name" value="UDP-Glycosyltransferase/glycogen phosphorylase"/>
    <property type="match status" value="1"/>
</dbReference>
<keyword evidence="1" id="KW-0808">Transferase</keyword>
<keyword evidence="2" id="KW-1185">Reference proteome</keyword>